<evidence type="ECO:0000259" key="7">
    <source>
        <dbReference type="Pfam" id="PF00884"/>
    </source>
</evidence>
<evidence type="ECO:0000256" key="5">
    <source>
        <dbReference type="SAM" id="MobiDB-lite"/>
    </source>
</evidence>
<comment type="similarity">
    <text evidence="1">Belongs to the sulfatase family.</text>
</comment>
<dbReference type="CDD" id="cd16025">
    <property type="entry name" value="PAS_like"/>
    <property type="match status" value="1"/>
</dbReference>
<evidence type="ECO:0000256" key="2">
    <source>
        <dbReference type="ARBA" id="ARBA00022723"/>
    </source>
</evidence>
<dbReference type="Gene3D" id="3.30.1120.10">
    <property type="match status" value="1"/>
</dbReference>
<keyword evidence="9" id="KW-1185">Reference proteome</keyword>
<keyword evidence="3 8" id="KW-0378">Hydrolase</keyword>
<dbReference type="EMBL" id="JARRAG010000002">
    <property type="protein sequence ID" value="MDG3004809.1"/>
    <property type="molecule type" value="Genomic_DNA"/>
</dbReference>
<dbReference type="InterPro" id="IPR000917">
    <property type="entry name" value="Sulfatase_N"/>
</dbReference>
<gene>
    <name evidence="8" type="ORF">PZE19_13555</name>
</gene>
<evidence type="ECO:0000256" key="3">
    <source>
        <dbReference type="ARBA" id="ARBA00022801"/>
    </source>
</evidence>
<evidence type="ECO:0000313" key="9">
    <source>
        <dbReference type="Proteomes" id="UP001216907"/>
    </source>
</evidence>
<dbReference type="Gene3D" id="3.40.720.10">
    <property type="entry name" value="Alkaline Phosphatase, subunit A"/>
    <property type="match status" value="1"/>
</dbReference>
<dbReference type="RefSeq" id="WP_277861161.1">
    <property type="nucleotide sequence ID" value="NZ_JARRAG010000002.1"/>
</dbReference>
<feature type="domain" description="Sulfatase N-terminal" evidence="7">
    <location>
        <begin position="32"/>
        <end position="425"/>
    </location>
</feature>
<sequence length="543" mass="59791">MTPRRLRLGAAFALAFSTIAVPAGSARAAAPPNVVVILADDLGFSDLGCYGGEIATPNLDRLAAGGLRFTQFYNTARCWPSRAALMTGYYAQQVNRDPAGSRPTWAALLPDLLRPAGYRSYHSGKWHVDGPVLEAGFLRSYSGDDSGDYFTPAFQRLDDKPLPRPKPEDGHYSTVAIASHAVEWLDGHHREHPGDPFFLYVAFTAPHFPLQALPEDIERYRGRYAEGWDVIRARRWARQRELGVYDGPLSPLDPTTVPSWNLAEEELKRRVGPGEVGRAVPWASLTAEQKAFQAAKMAIHAAMVDRMDREIGRILERLEAIGAKDDTLILFASDNGASAEQLIRSTGHDPAAPLGSAMTYLGVGPGWSTAANTPFRLHKYWTYEGGVSTPLIVHWPAGVKARGELRHTPGHLIDVAPTLMEVAGVTPPETWNGATRPAPPGRSLLPAFAQDAAVERPFLYFNHEGNRGLRVGDWKIVAPAPAAAEGRWQLYDLAKDRAEVHDLAARHPEKVREMADLWKRNDEEYRRQAATSPRPPRPGEPAR</sequence>
<dbReference type="PROSITE" id="PS00149">
    <property type="entry name" value="SULFATASE_2"/>
    <property type="match status" value="1"/>
</dbReference>
<comment type="caution">
    <text evidence="8">The sequence shown here is derived from an EMBL/GenBank/DDBJ whole genome shotgun (WGS) entry which is preliminary data.</text>
</comment>
<dbReference type="PANTHER" id="PTHR42693">
    <property type="entry name" value="ARYLSULFATASE FAMILY MEMBER"/>
    <property type="match status" value="1"/>
</dbReference>
<feature type="compositionally biased region" description="Pro residues" evidence="5">
    <location>
        <begin position="533"/>
        <end position="543"/>
    </location>
</feature>
<proteinExistence type="inferred from homology"/>
<dbReference type="EC" id="3.1.6.-" evidence="8"/>
<feature type="region of interest" description="Disordered" evidence="5">
    <location>
        <begin position="522"/>
        <end position="543"/>
    </location>
</feature>
<organism evidence="8 9">
    <name type="scientific">Paludisphaera mucosa</name>
    <dbReference type="NCBI Taxonomy" id="3030827"/>
    <lineage>
        <taxon>Bacteria</taxon>
        <taxon>Pseudomonadati</taxon>
        <taxon>Planctomycetota</taxon>
        <taxon>Planctomycetia</taxon>
        <taxon>Isosphaerales</taxon>
        <taxon>Isosphaeraceae</taxon>
        <taxon>Paludisphaera</taxon>
    </lineage>
</organism>
<dbReference type="InterPro" id="IPR050738">
    <property type="entry name" value="Sulfatase"/>
</dbReference>
<evidence type="ECO:0000256" key="4">
    <source>
        <dbReference type="ARBA" id="ARBA00022837"/>
    </source>
</evidence>
<dbReference type="Pfam" id="PF00884">
    <property type="entry name" value="Sulfatase"/>
    <property type="match status" value="1"/>
</dbReference>
<accession>A0ABT6FB44</accession>
<keyword evidence="4" id="KW-0106">Calcium</keyword>
<dbReference type="PANTHER" id="PTHR42693:SF53">
    <property type="entry name" value="ENDO-4-O-SULFATASE"/>
    <property type="match status" value="1"/>
</dbReference>
<evidence type="ECO:0000256" key="6">
    <source>
        <dbReference type="SAM" id="SignalP"/>
    </source>
</evidence>
<feature type="signal peptide" evidence="6">
    <location>
        <begin position="1"/>
        <end position="28"/>
    </location>
</feature>
<dbReference type="InterPro" id="IPR017850">
    <property type="entry name" value="Alkaline_phosphatase_core_sf"/>
</dbReference>
<keyword evidence="6" id="KW-0732">Signal</keyword>
<evidence type="ECO:0000313" key="8">
    <source>
        <dbReference type="EMBL" id="MDG3004809.1"/>
    </source>
</evidence>
<protein>
    <submittedName>
        <fullName evidence="8">Arylsulfatase</fullName>
        <ecNumber evidence="8">3.1.6.-</ecNumber>
    </submittedName>
</protein>
<name>A0ABT6FB44_9BACT</name>
<dbReference type="InterPro" id="IPR024607">
    <property type="entry name" value="Sulfatase_CS"/>
</dbReference>
<keyword evidence="2" id="KW-0479">Metal-binding</keyword>
<feature type="chain" id="PRO_5045722445" evidence="6">
    <location>
        <begin position="29"/>
        <end position="543"/>
    </location>
</feature>
<reference evidence="8 9" key="1">
    <citation type="submission" date="2023-03" db="EMBL/GenBank/DDBJ databases">
        <title>Paludisphaera mucosa sp. nov. a novel planctomycete from northern fen.</title>
        <authorList>
            <person name="Ivanova A."/>
        </authorList>
    </citation>
    <scope>NUCLEOTIDE SEQUENCE [LARGE SCALE GENOMIC DNA]</scope>
    <source>
        <strain evidence="8 9">Pla2</strain>
    </source>
</reference>
<dbReference type="GO" id="GO:0016787">
    <property type="term" value="F:hydrolase activity"/>
    <property type="evidence" value="ECO:0007669"/>
    <property type="project" value="UniProtKB-KW"/>
</dbReference>
<evidence type="ECO:0000256" key="1">
    <source>
        <dbReference type="ARBA" id="ARBA00008779"/>
    </source>
</evidence>
<dbReference type="Proteomes" id="UP001216907">
    <property type="component" value="Unassembled WGS sequence"/>
</dbReference>
<dbReference type="SUPFAM" id="SSF53649">
    <property type="entry name" value="Alkaline phosphatase-like"/>
    <property type="match status" value="1"/>
</dbReference>